<dbReference type="Pfam" id="PF12840">
    <property type="entry name" value="HTH_20"/>
    <property type="match status" value="1"/>
</dbReference>
<evidence type="ECO:0000256" key="2">
    <source>
        <dbReference type="SAM" id="MobiDB-lite"/>
    </source>
</evidence>
<reference evidence="4 5" key="1">
    <citation type="submission" date="2022-02" db="EMBL/GenBank/DDBJ databases">
        <title>Paenibacillus sp. MBLB1776 Whole Genome Shotgun Sequencing.</title>
        <authorList>
            <person name="Hwang C.Y."/>
            <person name="Cho E.-S."/>
            <person name="Seo M.-J."/>
        </authorList>
    </citation>
    <scope>NUCLEOTIDE SEQUENCE [LARGE SCALE GENOMIC DNA]</scope>
    <source>
        <strain evidence="4 5">MBLB1776</strain>
    </source>
</reference>
<dbReference type="GO" id="GO:0003677">
    <property type="term" value="F:DNA binding"/>
    <property type="evidence" value="ECO:0007669"/>
    <property type="project" value="UniProtKB-KW"/>
</dbReference>
<dbReference type="Gene3D" id="6.10.140.2180">
    <property type="match status" value="1"/>
</dbReference>
<dbReference type="NCBIfam" id="NF005061">
    <property type="entry name" value="PRK06474.1"/>
    <property type="match status" value="1"/>
</dbReference>
<evidence type="ECO:0000256" key="1">
    <source>
        <dbReference type="ARBA" id="ARBA00023125"/>
    </source>
</evidence>
<keyword evidence="5" id="KW-1185">Reference proteome</keyword>
<evidence type="ECO:0000313" key="5">
    <source>
        <dbReference type="Proteomes" id="UP001305702"/>
    </source>
</evidence>
<dbReference type="SMART" id="SM00418">
    <property type="entry name" value="HTH_ARSR"/>
    <property type="match status" value="1"/>
</dbReference>
<protein>
    <submittedName>
        <fullName evidence="4">Helix-turn-helix domain-containing protein</fullName>
    </submittedName>
</protein>
<name>A0AA96RG55_9BACL</name>
<evidence type="ECO:0000313" key="4">
    <source>
        <dbReference type="EMBL" id="WNQ12176.1"/>
    </source>
</evidence>
<dbReference type="KEGG" id="paun:MJA45_03750"/>
<feature type="region of interest" description="Disordered" evidence="2">
    <location>
        <begin position="173"/>
        <end position="192"/>
    </location>
</feature>
<dbReference type="Gene3D" id="1.10.10.10">
    <property type="entry name" value="Winged helix-like DNA-binding domain superfamily/Winged helix DNA-binding domain"/>
    <property type="match status" value="1"/>
</dbReference>
<dbReference type="RefSeq" id="WP_315605953.1">
    <property type="nucleotide sequence ID" value="NZ_CP130318.1"/>
</dbReference>
<keyword evidence="1" id="KW-0238">DNA-binding</keyword>
<sequence>MNKTKAELLLHPVRLKIIQSMIGGRRLTVQGMAEHLPEVPQATLYRHLNLLTKGGLLRVVEQNQVRGTVEKVYALGTDAHTLTKEDLEKATPDEHLQLFLSFLAGVISDFEKYVSQESFDMMKDMVTYRQARLHLSDEELREMVMSIGAAITKASSYGPGPGRRARTLTTILLPEKSVPSEGDEKPKADGAE</sequence>
<dbReference type="Proteomes" id="UP001305702">
    <property type="component" value="Chromosome"/>
</dbReference>
<dbReference type="GO" id="GO:0003700">
    <property type="term" value="F:DNA-binding transcription factor activity"/>
    <property type="evidence" value="ECO:0007669"/>
    <property type="project" value="InterPro"/>
</dbReference>
<dbReference type="AlphaFoldDB" id="A0AA96RG55"/>
<dbReference type="InterPro" id="IPR036390">
    <property type="entry name" value="WH_DNA-bd_sf"/>
</dbReference>
<dbReference type="InterPro" id="IPR036388">
    <property type="entry name" value="WH-like_DNA-bd_sf"/>
</dbReference>
<feature type="domain" description="HTH arsR-type" evidence="3">
    <location>
        <begin position="4"/>
        <end position="88"/>
    </location>
</feature>
<organism evidence="4 5">
    <name type="scientific">Paenibacillus aurantius</name>
    <dbReference type="NCBI Taxonomy" id="2918900"/>
    <lineage>
        <taxon>Bacteria</taxon>
        <taxon>Bacillati</taxon>
        <taxon>Bacillota</taxon>
        <taxon>Bacilli</taxon>
        <taxon>Bacillales</taxon>
        <taxon>Paenibacillaceae</taxon>
        <taxon>Paenibacillus</taxon>
    </lineage>
</organism>
<dbReference type="EMBL" id="CP130318">
    <property type="protein sequence ID" value="WNQ12176.1"/>
    <property type="molecule type" value="Genomic_DNA"/>
</dbReference>
<dbReference type="InterPro" id="IPR001845">
    <property type="entry name" value="HTH_ArsR_DNA-bd_dom"/>
</dbReference>
<dbReference type="InterPro" id="IPR011991">
    <property type="entry name" value="ArsR-like_HTH"/>
</dbReference>
<accession>A0AA96RG55</accession>
<proteinExistence type="predicted"/>
<dbReference type="CDD" id="cd00090">
    <property type="entry name" value="HTH_ARSR"/>
    <property type="match status" value="1"/>
</dbReference>
<gene>
    <name evidence="4" type="ORF">MJA45_03750</name>
</gene>
<evidence type="ECO:0000259" key="3">
    <source>
        <dbReference type="SMART" id="SM00418"/>
    </source>
</evidence>
<dbReference type="SUPFAM" id="SSF46785">
    <property type="entry name" value="Winged helix' DNA-binding domain"/>
    <property type="match status" value="1"/>
</dbReference>
<feature type="compositionally biased region" description="Basic and acidic residues" evidence="2">
    <location>
        <begin position="182"/>
        <end position="192"/>
    </location>
</feature>